<evidence type="ECO:0000313" key="3">
    <source>
        <dbReference type="Proteomes" id="UP001621964"/>
    </source>
</evidence>
<name>A0ABW8Q3T0_9NEIS</name>
<sequence>MKNTTLLLGILSLTACTSTYEDLNKWMSDTRQEAKSHIIPFEAPTVTPPKAYVPPNYTGMNAFDSRRLNNILKGKNAPNLNRPKETLETFSLENLKYVGSLSKGNKVQGFVEAENHVYTVFPGNYIGQNYGRIQSITPDKLILTELIEDSYGNWVYRNAELPLSGSGRDNQSASQASPNDSTAPVSN</sequence>
<evidence type="ECO:0000256" key="1">
    <source>
        <dbReference type="SAM" id="MobiDB-lite"/>
    </source>
</evidence>
<dbReference type="Proteomes" id="UP001621964">
    <property type="component" value="Unassembled WGS sequence"/>
</dbReference>
<feature type="region of interest" description="Disordered" evidence="1">
    <location>
        <begin position="165"/>
        <end position="187"/>
    </location>
</feature>
<proteinExistence type="predicted"/>
<dbReference type="PIRSF" id="PIRSF016481">
    <property type="entry name" value="Pilus_assembly_PilP"/>
    <property type="match status" value="1"/>
</dbReference>
<dbReference type="Pfam" id="PF04351">
    <property type="entry name" value="PilP"/>
    <property type="match status" value="1"/>
</dbReference>
<reference evidence="2 3" key="1">
    <citation type="submission" date="2024-11" db="EMBL/GenBank/DDBJ databases">
        <authorList>
            <person name="Mikucki A.G."/>
            <person name="Kahler C.M."/>
        </authorList>
    </citation>
    <scope>NUCLEOTIDE SEQUENCE [LARGE SCALE GENOMIC DNA]</scope>
    <source>
        <strain evidence="2 3">EXNM717</strain>
    </source>
</reference>
<comment type="caution">
    <text evidence="2">The sequence shown here is derived from an EMBL/GenBank/DDBJ whole genome shotgun (WGS) entry which is preliminary data.</text>
</comment>
<organism evidence="2 3">
    <name type="scientific">Neisseria oralis</name>
    <dbReference type="NCBI Taxonomy" id="1107316"/>
    <lineage>
        <taxon>Bacteria</taxon>
        <taxon>Pseudomonadati</taxon>
        <taxon>Pseudomonadota</taxon>
        <taxon>Betaproteobacteria</taxon>
        <taxon>Neisseriales</taxon>
        <taxon>Neisseriaceae</taxon>
        <taxon>Neisseria</taxon>
    </lineage>
</organism>
<gene>
    <name evidence="2" type="ORF">ACI43T_04405</name>
</gene>
<dbReference type="InterPro" id="IPR007446">
    <property type="entry name" value="PilP"/>
</dbReference>
<keyword evidence="3" id="KW-1185">Reference proteome</keyword>
<feature type="compositionally biased region" description="Polar residues" evidence="1">
    <location>
        <begin position="167"/>
        <end position="187"/>
    </location>
</feature>
<accession>A0ABW8Q3T0</accession>
<dbReference type="RefSeq" id="WP_293276151.1">
    <property type="nucleotide sequence ID" value="NZ_JBJGEB010000003.1"/>
</dbReference>
<protein>
    <submittedName>
        <fullName evidence="2">Pilus assembly protein PilP</fullName>
    </submittedName>
</protein>
<dbReference type="EMBL" id="JBJGEB010000003">
    <property type="protein sequence ID" value="MFK7641740.1"/>
    <property type="molecule type" value="Genomic_DNA"/>
</dbReference>
<dbReference type="PROSITE" id="PS51257">
    <property type="entry name" value="PROKAR_LIPOPROTEIN"/>
    <property type="match status" value="1"/>
</dbReference>
<evidence type="ECO:0000313" key="2">
    <source>
        <dbReference type="EMBL" id="MFK7641740.1"/>
    </source>
</evidence>
<dbReference type="Gene3D" id="2.30.30.830">
    <property type="match status" value="1"/>
</dbReference>